<sequence length="298" mass="31721">MALFGVGGTRRRLPGTIVDMDSAEVSLRGLALGDAFGETWFRSTRAPRLLAPGPWHWTDDTAMALGVFRVLNRHGEIDQDALAQEFAAEYTRDPHRNYGPAMHDVLQAIHNGEPWREVAARQFGGLGSWGNGAAMRVPPVGAYFPLDEVADQAIKSAVVTHAHPEAAAGAVAVAVATALSINGVTGSELLDEVIDRVPDGLVREGLRRAQRIGFEVDPRNAAGTLGNGSKLSAPDTVPFVVWSAARRLDDLVEALWDTVIAGGDTDTNSAMVAGIIAPRTGLDAVPAEWWQAAEPLPL</sequence>
<dbReference type="RefSeq" id="WP_235038904.1">
    <property type="nucleotide sequence ID" value="NZ_FWXV01000005.1"/>
</dbReference>
<reference evidence="2 3" key="1">
    <citation type="submission" date="2017-04" db="EMBL/GenBank/DDBJ databases">
        <authorList>
            <person name="Afonso C.L."/>
            <person name="Miller P.J."/>
            <person name="Scott M.A."/>
            <person name="Spackman E."/>
            <person name="Goraichik I."/>
            <person name="Dimitrov K.M."/>
            <person name="Suarez D.L."/>
            <person name="Swayne D.E."/>
        </authorList>
    </citation>
    <scope>NUCLEOTIDE SEQUENCE [LARGE SCALE GENOMIC DNA]</scope>
    <source>
        <strain evidence="2 3">DSM 43828</strain>
    </source>
</reference>
<dbReference type="InterPro" id="IPR050792">
    <property type="entry name" value="ADP-ribosylglycohydrolase"/>
</dbReference>
<dbReference type="AlphaFoldDB" id="A0A1W2FBV7"/>
<dbReference type="Gene3D" id="1.10.4080.10">
    <property type="entry name" value="ADP-ribosylation/Crystallin J1"/>
    <property type="match status" value="1"/>
</dbReference>
<dbReference type="EMBL" id="FWXV01000005">
    <property type="protein sequence ID" value="SMD19046.1"/>
    <property type="molecule type" value="Genomic_DNA"/>
</dbReference>
<feature type="binding site" evidence="1">
    <location>
        <position position="59"/>
    </location>
    <ligand>
        <name>Mg(2+)</name>
        <dbReference type="ChEBI" id="CHEBI:18420"/>
        <label>1</label>
    </ligand>
</feature>
<dbReference type="PANTHER" id="PTHR16222:SF12">
    <property type="entry name" value="ADP-RIBOSYLGLYCOHYDROLASE-RELATED"/>
    <property type="match status" value="1"/>
</dbReference>
<dbReference type="PANTHER" id="PTHR16222">
    <property type="entry name" value="ADP-RIBOSYLGLYCOHYDROLASE"/>
    <property type="match status" value="1"/>
</dbReference>
<protein>
    <submittedName>
        <fullName evidence="2">ADP-ribosylglycohydrolase</fullName>
    </submittedName>
</protein>
<dbReference type="SUPFAM" id="SSF101478">
    <property type="entry name" value="ADP-ribosylglycohydrolase"/>
    <property type="match status" value="1"/>
</dbReference>
<keyword evidence="1" id="KW-0479">Metal-binding</keyword>
<feature type="binding site" evidence="1">
    <location>
        <position position="264"/>
    </location>
    <ligand>
        <name>Mg(2+)</name>
        <dbReference type="ChEBI" id="CHEBI:18420"/>
        <label>1</label>
    </ligand>
</feature>
<evidence type="ECO:0000313" key="3">
    <source>
        <dbReference type="Proteomes" id="UP000192674"/>
    </source>
</evidence>
<comment type="cofactor">
    <cofactor evidence="1">
        <name>Mg(2+)</name>
        <dbReference type="ChEBI" id="CHEBI:18420"/>
    </cofactor>
    <text evidence="1">Binds 2 magnesium ions per subunit.</text>
</comment>
<feature type="binding site" evidence="1">
    <location>
        <position position="58"/>
    </location>
    <ligand>
        <name>Mg(2+)</name>
        <dbReference type="ChEBI" id="CHEBI:18420"/>
        <label>1</label>
    </ligand>
</feature>
<organism evidence="2 3">
    <name type="scientific">Kibdelosporangium aridum</name>
    <dbReference type="NCBI Taxonomy" id="2030"/>
    <lineage>
        <taxon>Bacteria</taxon>
        <taxon>Bacillati</taxon>
        <taxon>Actinomycetota</taxon>
        <taxon>Actinomycetes</taxon>
        <taxon>Pseudonocardiales</taxon>
        <taxon>Pseudonocardiaceae</taxon>
        <taxon>Kibdelosporangium</taxon>
    </lineage>
</organism>
<feature type="binding site" evidence="1">
    <location>
        <position position="267"/>
    </location>
    <ligand>
        <name>Mg(2+)</name>
        <dbReference type="ChEBI" id="CHEBI:18420"/>
        <label>1</label>
    </ligand>
</feature>
<dbReference type="InterPro" id="IPR036705">
    <property type="entry name" value="Ribosyl_crysJ1_sf"/>
</dbReference>
<proteinExistence type="predicted"/>
<accession>A0A1W2FBV7</accession>
<dbReference type="Pfam" id="PF03747">
    <property type="entry name" value="ADP_ribosyl_GH"/>
    <property type="match status" value="1"/>
</dbReference>
<feature type="binding site" evidence="1">
    <location>
        <position position="60"/>
    </location>
    <ligand>
        <name>Mg(2+)</name>
        <dbReference type="ChEBI" id="CHEBI:18420"/>
        <label>1</label>
    </ligand>
</feature>
<feature type="binding site" evidence="1">
    <location>
        <position position="266"/>
    </location>
    <ligand>
        <name>Mg(2+)</name>
        <dbReference type="ChEBI" id="CHEBI:18420"/>
        <label>1</label>
    </ligand>
</feature>
<evidence type="ECO:0000256" key="1">
    <source>
        <dbReference type="PIRSR" id="PIRSR605502-1"/>
    </source>
</evidence>
<dbReference type="GO" id="GO:0046872">
    <property type="term" value="F:metal ion binding"/>
    <property type="evidence" value="ECO:0007669"/>
    <property type="project" value="UniProtKB-KW"/>
</dbReference>
<dbReference type="InterPro" id="IPR005502">
    <property type="entry name" value="Ribosyl_crysJ1"/>
</dbReference>
<gene>
    <name evidence="2" type="ORF">SAMN05661093_06024</name>
</gene>
<name>A0A1W2FBV7_KIBAR</name>
<dbReference type="GO" id="GO:0016787">
    <property type="term" value="F:hydrolase activity"/>
    <property type="evidence" value="ECO:0007669"/>
    <property type="project" value="UniProtKB-KW"/>
</dbReference>
<keyword evidence="3" id="KW-1185">Reference proteome</keyword>
<dbReference type="Proteomes" id="UP000192674">
    <property type="component" value="Unassembled WGS sequence"/>
</dbReference>
<keyword evidence="2" id="KW-0378">Hydrolase</keyword>
<keyword evidence="1" id="KW-0460">Magnesium</keyword>
<evidence type="ECO:0000313" key="2">
    <source>
        <dbReference type="EMBL" id="SMD19046.1"/>
    </source>
</evidence>